<feature type="domain" description="Xylose isomerase-like TIM barrel" evidence="1">
    <location>
        <begin position="32"/>
        <end position="273"/>
    </location>
</feature>
<keyword evidence="3" id="KW-1185">Reference proteome</keyword>
<dbReference type="InterPro" id="IPR013022">
    <property type="entry name" value="Xyl_isomerase-like_TIM-brl"/>
</dbReference>
<dbReference type="InterPro" id="IPR001719">
    <property type="entry name" value="AP_endonuc_2"/>
</dbReference>
<dbReference type="AlphaFoldDB" id="A0A0L6JMV4"/>
<dbReference type="OrthoDB" id="9805666at2"/>
<dbReference type="EMBL" id="LGTC01000001">
    <property type="protein sequence ID" value="KNY26702.1"/>
    <property type="molecule type" value="Genomic_DNA"/>
</dbReference>
<reference evidence="3" key="1">
    <citation type="submission" date="2015-07" db="EMBL/GenBank/DDBJ databases">
        <title>Near-Complete Genome Sequence of the Cellulolytic Bacterium Bacteroides (Pseudobacteroides) cellulosolvens ATCC 35603.</title>
        <authorList>
            <person name="Dassa B."/>
            <person name="Utturkar S.M."/>
            <person name="Klingeman D.M."/>
            <person name="Hurt R.A."/>
            <person name="Keller M."/>
            <person name="Xu J."/>
            <person name="Reddy Y.H.K."/>
            <person name="Borovok I."/>
            <person name="Grinberg I.R."/>
            <person name="Lamed R."/>
            <person name="Zhivin O."/>
            <person name="Bayer E.A."/>
            <person name="Brown S.D."/>
        </authorList>
    </citation>
    <scope>NUCLEOTIDE SEQUENCE [LARGE SCALE GENOMIC DNA]</scope>
    <source>
        <strain evidence="3">DSM 2933</strain>
    </source>
</reference>
<dbReference type="STRING" id="398512.Bccel_1967"/>
<dbReference type="RefSeq" id="WP_036938224.1">
    <property type="nucleotide sequence ID" value="NZ_JQKC01000006.1"/>
</dbReference>
<name>A0A0L6JMV4_9FIRM</name>
<proteinExistence type="predicted"/>
<evidence type="ECO:0000313" key="2">
    <source>
        <dbReference type="EMBL" id="KNY26702.1"/>
    </source>
</evidence>
<dbReference type="SUPFAM" id="SSF51658">
    <property type="entry name" value="Xylose isomerase-like"/>
    <property type="match status" value="1"/>
</dbReference>
<evidence type="ECO:0000313" key="3">
    <source>
        <dbReference type="Proteomes" id="UP000036923"/>
    </source>
</evidence>
<organism evidence="2 3">
    <name type="scientific">Pseudobacteroides cellulosolvens ATCC 35603 = DSM 2933</name>
    <dbReference type="NCBI Taxonomy" id="398512"/>
    <lineage>
        <taxon>Bacteria</taxon>
        <taxon>Bacillati</taxon>
        <taxon>Bacillota</taxon>
        <taxon>Clostridia</taxon>
        <taxon>Eubacteriales</taxon>
        <taxon>Oscillospiraceae</taxon>
        <taxon>Pseudobacteroides</taxon>
    </lineage>
</organism>
<comment type="caution">
    <text evidence="2">The sequence shown here is derived from an EMBL/GenBank/DDBJ whole genome shotgun (WGS) entry which is preliminary data.</text>
</comment>
<protein>
    <submittedName>
        <fullName evidence="2">Xylose isomerase domain-containing protein TIM barrel</fullName>
    </submittedName>
</protein>
<accession>A0A0L6JMV4</accession>
<dbReference type="Proteomes" id="UP000036923">
    <property type="component" value="Unassembled WGS sequence"/>
</dbReference>
<dbReference type="Gene3D" id="3.20.20.150">
    <property type="entry name" value="Divalent-metal-dependent TIM barrel enzymes"/>
    <property type="match status" value="1"/>
</dbReference>
<dbReference type="eggNOG" id="COG0648">
    <property type="taxonomic scope" value="Bacteria"/>
</dbReference>
<dbReference type="SMART" id="SM00518">
    <property type="entry name" value="AP2Ec"/>
    <property type="match status" value="1"/>
</dbReference>
<dbReference type="PANTHER" id="PTHR21445">
    <property type="entry name" value="ENDONUCLEASE IV ENDODEOXYRIBONUCLEASE IV"/>
    <property type="match status" value="1"/>
</dbReference>
<dbReference type="GO" id="GO:0016853">
    <property type="term" value="F:isomerase activity"/>
    <property type="evidence" value="ECO:0007669"/>
    <property type="project" value="UniProtKB-KW"/>
</dbReference>
<dbReference type="GO" id="GO:0008081">
    <property type="term" value="F:phosphoric diester hydrolase activity"/>
    <property type="evidence" value="ECO:0007669"/>
    <property type="project" value="TreeGrafter"/>
</dbReference>
<dbReference type="InterPro" id="IPR036237">
    <property type="entry name" value="Xyl_isomerase-like_sf"/>
</dbReference>
<dbReference type="Pfam" id="PF01261">
    <property type="entry name" value="AP_endonuc_2"/>
    <property type="match status" value="1"/>
</dbReference>
<dbReference type="GO" id="GO:0003906">
    <property type="term" value="F:DNA-(apurinic or apyrimidinic site) endonuclease activity"/>
    <property type="evidence" value="ECO:0007669"/>
    <property type="project" value="TreeGrafter"/>
</dbReference>
<sequence>MIRFGPSGNSQSFYDAGYKSSLQMPGWLRQKGLSAYEYQCSKGVKIGNEMAVKLGEEALKHDIFLSIHAPYYINLASQEEDKQDNSIRYIIETLEAARWMNASRIVVHTGSCSKIDRQLALDTAIENLKRAICEADALGLGHITICPEVLGKVNQLGDLDEILKMCSIDERLIPTVDFGHIHARGLGALNTKLDFQNVLDRIENEIGNERMRKIHIHFSRIEYTKGGEKRHWSLDDVQYGPEFHPLAQLMYERDMEPVIICESREKMAEDAIKLQEIYMAEAREV</sequence>
<keyword evidence="2" id="KW-0413">Isomerase</keyword>
<dbReference type="GO" id="GO:0006284">
    <property type="term" value="P:base-excision repair"/>
    <property type="evidence" value="ECO:0007669"/>
    <property type="project" value="TreeGrafter"/>
</dbReference>
<dbReference type="GO" id="GO:0003677">
    <property type="term" value="F:DNA binding"/>
    <property type="evidence" value="ECO:0007669"/>
    <property type="project" value="InterPro"/>
</dbReference>
<gene>
    <name evidence="2" type="ORF">Bccel_1967</name>
</gene>
<dbReference type="PANTHER" id="PTHR21445:SF0">
    <property type="entry name" value="APURINIC-APYRIMIDINIC ENDONUCLEASE"/>
    <property type="match status" value="1"/>
</dbReference>
<dbReference type="GO" id="GO:0008270">
    <property type="term" value="F:zinc ion binding"/>
    <property type="evidence" value="ECO:0007669"/>
    <property type="project" value="InterPro"/>
</dbReference>
<dbReference type="PATRIC" id="fig|398512.5.peg.2048"/>
<evidence type="ECO:0000259" key="1">
    <source>
        <dbReference type="Pfam" id="PF01261"/>
    </source>
</evidence>